<evidence type="ECO:0000313" key="6">
    <source>
        <dbReference type="Proteomes" id="UP000752171"/>
    </source>
</evidence>
<dbReference type="PANTHER" id="PTHR43788">
    <property type="entry name" value="DNA2/NAM7 HELICASE FAMILY MEMBER"/>
    <property type="match status" value="1"/>
</dbReference>
<dbReference type="Gene3D" id="2.30.30.940">
    <property type="match status" value="1"/>
</dbReference>
<reference evidence="5 6" key="1">
    <citation type="submission" date="2021-07" db="EMBL/GenBank/DDBJ databases">
        <authorList>
            <person name="Imarazene B."/>
            <person name="Zahm M."/>
            <person name="Klopp C."/>
            <person name="Cabau C."/>
            <person name="Beille S."/>
            <person name="Jouanno E."/>
            <person name="Castinel A."/>
            <person name="Lluch J."/>
            <person name="Gil L."/>
            <person name="Kuchtly C."/>
            <person name="Lopez Roques C."/>
            <person name="Donnadieu C."/>
            <person name="Parrinello H."/>
            <person name="Journot L."/>
            <person name="Du K."/>
            <person name="Schartl M."/>
            <person name="Retaux S."/>
            <person name="Guiguen Y."/>
        </authorList>
    </citation>
    <scope>NUCLEOTIDE SEQUENCE [LARGE SCALE GENOMIC DNA]</scope>
    <source>
        <strain evidence="5">Pach_M1</strain>
        <tissue evidence="5">Testis</tissue>
    </source>
</reference>
<feature type="domain" description="DNA helicase B winged helix" evidence="4">
    <location>
        <begin position="259"/>
        <end position="368"/>
    </location>
</feature>
<feature type="compositionally biased region" description="Basic and acidic residues" evidence="3">
    <location>
        <begin position="13"/>
        <end position="24"/>
    </location>
</feature>
<comment type="caution">
    <text evidence="5">The sequence shown here is derived from an EMBL/GenBank/DDBJ whole genome shotgun (WGS) entry which is preliminary data.</text>
</comment>
<feature type="region of interest" description="Disordered" evidence="3">
    <location>
        <begin position="411"/>
        <end position="436"/>
    </location>
</feature>
<evidence type="ECO:0000313" key="5">
    <source>
        <dbReference type="EMBL" id="KAG9280304.1"/>
    </source>
</evidence>
<feature type="compositionally biased region" description="Basic and acidic residues" evidence="3">
    <location>
        <begin position="794"/>
        <end position="805"/>
    </location>
</feature>
<evidence type="ECO:0000256" key="3">
    <source>
        <dbReference type="SAM" id="MobiDB-lite"/>
    </source>
</evidence>
<dbReference type="PANTHER" id="PTHR43788:SF6">
    <property type="entry name" value="DNA HELICASE B"/>
    <property type="match status" value="1"/>
</dbReference>
<dbReference type="InterPro" id="IPR058839">
    <property type="entry name" value="WHD_HELB"/>
</dbReference>
<protein>
    <submittedName>
        <fullName evidence="5">DNA helicase B</fullName>
    </submittedName>
</protein>
<dbReference type="OrthoDB" id="416437at2759"/>
<dbReference type="Pfam" id="PF13604">
    <property type="entry name" value="AAA_30"/>
    <property type="match status" value="1"/>
</dbReference>
<proteinExistence type="predicted"/>
<dbReference type="AlphaFoldDB" id="A0A8T2MAY3"/>
<organism evidence="5 6">
    <name type="scientific">Astyanax mexicanus</name>
    <name type="common">Blind cave fish</name>
    <name type="synonym">Astyanax fasciatus mexicanus</name>
    <dbReference type="NCBI Taxonomy" id="7994"/>
    <lineage>
        <taxon>Eukaryota</taxon>
        <taxon>Metazoa</taxon>
        <taxon>Chordata</taxon>
        <taxon>Craniata</taxon>
        <taxon>Vertebrata</taxon>
        <taxon>Euteleostomi</taxon>
        <taxon>Actinopterygii</taxon>
        <taxon>Neopterygii</taxon>
        <taxon>Teleostei</taxon>
        <taxon>Ostariophysi</taxon>
        <taxon>Characiformes</taxon>
        <taxon>Characoidei</taxon>
        <taxon>Acestrorhamphidae</taxon>
        <taxon>Acestrorhamphinae</taxon>
        <taxon>Astyanax</taxon>
    </lineage>
</organism>
<dbReference type="GO" id="GO:0017116">
    <property type="term" value="F:single-stranded DNA helicase activity"/>
    <property type="evidence" value="ECO:0007669"/>
    <property type="project" value="TreeGrafter"/>
</dbReference>
<dbReference type="GO" id="GO:0005524">
    <property type="term" value="F:ATP binding"/>
    <property type="evidence" value="ECO:0007669"/>
    <property type="project" value="UniProtKB-KW"/>
</dbReference>
<evidence type="ECO:0000256" key="1">
    <source>
        <dbReference type="ARBA" id="ARBA00022741"/>
    </source>
</evidence>
<evidence type="ECO:0000256" key="2">
    <source>
        <dbReference type="ARBA" id="ARBA00022840"/>
    </source>
</evidence>
<dbReference type="InterPro" id="IPR050534">
    <property type="entry name" value="Coronavir_polyprotein_1ab"/>
</dbReference>
<dbReference type="Proteomes" id="UP000752171">
    <property type="component" value="Unassembled WGS sequence"/>
</dbReference>
<dbReference type="EMBL" id="JAICCE010000002">
    <property type="protein sequence ID" value="KAG9280304.1"/>
    <property type="molecule type" value="Genomic_DNA"/>
</dbReference>
<feature type="compositionally biased region" description="Polar residues" evidence="3">
    <location>
        <begin position="1050"/>
        <end position="1059"/>
    </location>
</feature>
<feature type="region of interest" description="Disordered" evidence="3">
    <location>
        <begin position="1028"/>
        <end position="1101"/>
    </location>
</feature>
<feature type="region of interest" description="Disordered" evidence="3">
    <location>
        <begin position="1"/>
        <end position="37"/>
    </location>
</feature>
<keyword evidence="1" id="KW-0547">Nucleotide-binding</keyword>
<dbReference type="Gene3D" id="3.40.50.300">
    <property type="entry name" value="P-loop containing nucleotide triphosphate hydrolases"/>
    <property type="match status" value="2"/>
</dbReference>
<dbReference type="CDD" id="cd18809">
    <property type="entry name" value="SF1_C_RecD"/>
    <property type="match status" value="1"/>
</dbReference>
<dbReference type="SUPFAM" id="SSF52540">
    <property type="entry name" value="P-loop containing nucleoside triphosphate hydrolases"/>
    <property type="match status" value="1"/>
</dbReference>
<sequence length="1101" mass="125355">MAPPHTLVGYILPDKEEDRVRNEDSESEDEEEERQPEFLDMKEMDSVSCGGFMLQSSVPPLTEVDFMTSKQKYRIQGRFALRDPWWEISCTASRLNSKFVMKGYPSYSLRILRQEEGRSIVSLFLKPCGVDSDFVTRFMQWLPVDRHVDLTNVEEALNDFGNQSKENGEQVESDVLHRISKSDAGFYVRAARMYPHVMRYMPTLLPGKFLKLLNKEKEVEIQKRSENTEDIYDTLDTQETADVQGLPEKQKDESILAKLENLIKTTVWKLGFGYIMWKEFQLVRCETRVEAFRDCKLFSTIPRLQRDALVLYDDLKNFCRQKGHTYIDRENLQESMRSCGIPEVNTWEAVNFLRNQGVLKVDKQKIALRNLYKYETEIVECLSTVAMAEPWKIDLDVKEVLSSAQRMRMRAKAELEKEQSSSAQNGEEHAPLEPLPVLDSSLDFDDSFDEEFDPTPVELDPDQVRAAEMMCANPVTVISGKGGCGKTTVVSLIFKAAVAQQESKKEKELEINSSCEGNKENGAQSPQEVLLTAPTGRAASLLTKRTSFTAYTMHQVLWSFMSTKKSPSGEPMNWMFAKVRVLVVDEGSLVCVQILHSLLSMLTKYAKLQKFILLGDIRQLPSIDPGNTLNDLFESLQRVRWAIEMRTNHRAESELIVRNAGLIADMGLKKTYYDLDFDEVVDLSETFRVPSPDKRFILILLPREENDDDLQMAIKQLLQRPAPGLKDDRSSQFVAFMRRDCDLINELCCKNYSDHTTKDCKKKLNFQVGDKVCCTKNGYVADIDKEKEIKDMEKDTKEMQKKEQAKGTAQTKENEQVKDTTETQKNKQAKTRLCNGQIFFIKEDRTVEDAGKRGSKRRQLLLADETGEVVLKADYRELQRECKLRHAWARTIHTFQGSEEKTVVYVVGNGICQTWKHVYTAVTRGQQRVYVVAKIGGLERAIRGHVIKRSTRLAGLLTDMIGKLKQTWDDLYTQTSQSYLGTPKRGSSILPGQSTLWSSPGPSQAFCSTKSKYAEQVCTHNTAEDMIYGNNTFQSGSPSVSKRHNKSDNCDTPTKQQKTAAVESPLGCSRLERLSLASSTPKAHARKLFPGAPQITEDQPQ</sequence>
<dbReference type="InterPro" id="IPR027417">
    <property type="entry name" value="P-loop_NTPase"/>
</dbReference>
<evidence type="ECO:0000259" key="4">
    <source>
        <dbReference type="Pfam" id="PF25894"/>
    </source>
</evidence>
<dbReference type="CDD" id="cd17933">
    <property type="entry name" value="DEXSc_RecD-like"/>
    <property type="match status" value="1"/>
</dbReference>
<keyword evidence="2" id="KW-0067">ATP-binding</keyword>
<keyword evidence="5" id="KW-0378">Hydrolase</keyword>
<name>A0A8T2MAY3_ASTMX</name>
<gene>
    <name evidence="5" type="primary">HELB</name>
    <name evidence="5" type="ORF">AMEX_G2992</name>
</gene>
<keyword evidence="5" id="KW-0347">Helicase</keyword>
<feature type="compositionally biased region" description="Acidic residues" evidence="3">
    <location>
        <begin position="25"/>
        <end position="34"/>
    </location>
</feature>
<dbReference type="Pfam" id="PF25894">
    <property type="entry name" value="WHD_HELB"/>
    <property type="match status" value="1"/>
</dbReference>
<feature type="region of interest" description="Disordered" evidence="3">
    <location>
        <begin position="794"/>
        <end position="824"/>
    </location>
</feature>
<dbReference type="GO" id="GO:2000042">
    <property type="term" value="P:negative regulation of double-strand break repair via homologous recombination"/>
    <property type="evidence" value="ECO:0007669"/>
    <property type="project" value="TreeGrafter"/>
</dbReference>
<feature type="compositionally biased region" description="Basic and acidic residues" evidence="3">
    <location>
        <begin position="812"/>
        <end position="824"/>
    </location>
</feature>
<feature type="compositionally biased region" description="Polar residues" evidence="3">
    <location>
        <begin position="1029"/>
        <end position="1040"/>
    </location>
</feature>
<accession>A0A8T2MAY3</accession>